<dbReference type="AlphaFoldDB" id="A0A7J5U3F0"/>
<evidence type="ECO:0000313" key="1">
    <source>
        <dbReference type="EMBL" id="KAB7732323.1"/>
    </source>
</evidence>
<dbReference type="Proteomes" id="UP000488299">
    <property type="component" value="Unassembled WGS sequence"/>
</dbReference>
<gene>
    <name evidence="1" type="ORF">F5984_08195</name>
</gene>
<keyword evidence="2" id="KW-1185">Reference proteome</keyword>
<comment type="caution">
    <text evidence="1">The sequence shown here is derived from an EMBL/GenBank/DDBJ whole genome shotgun (WGS) entry which is preliminary data.</text>
</comment>
<sequence length="167" mass="18834">MTFTALLEKFGAKGEKTGWTYFSIPLDVSEALRPGQKTSFRVKGQLDALPLKAVALIPMGDGTFILPVNTNMRRQIRKEAGASVQVQLAFDDDPQLESADLLACLEDDPQALAFFQTLPRGHQNYFSRWIESAKTPETKATRIARTIHGLSMRMGYNEMVRYYKSRE</sequence>
<dbReference type="Pfam" id="PF08922">
    <property type="entry name" value="DUF1905"/>
    <property type="match status" value="1"/>
</dbReference>
<dbReference type="InterPro" id="IPR037079">
    <property type="entry name" value="AF2212/PG0164-like_sf"/>
</dbReference>
<dbReference type="Gene3D" id="2.40.30.100">
    <property type="entry name" value="AF2212/PG0164-like"/>
    <property type="match status" value="1"/>
</dbReference>
<dbReference type="SUPFAM" id="SSF141694">
    <property type="entry name" value="AF2212/PG0164-like"/>
    <property type="match status" value="1"/>
</dbReference>
<accession>A0A7J5U3F0</accession>
<protein>
    <submittedName>
        <fullName evidence="1">DUF1905 domain-containing protein</fullName>
    </submittedName>
</protein>
<dbReference type="EMBL" id="WELI01000002">
    <property type="protein sequence ID" value="KAB7732323.1"/>
    <property type="molecule type" value="Genomic_DNA"/>
</dbReference>
<name>A0A7J5U3F0_9BACT</name>
<dbReference type="InterPro" id="IPR015018">
    <property type="entry name" value="DUF1905"/>
</dbReference>
<proteinExistence type="predicted"/>
<dbReference type="Pfam" id="PF13376">
    <property type="entry name" value="OmdA"/>
    <property type="match status" value="1"/>
</dbReference>
<reference evidence="1 2" key="1">
    <citation type="submission" date="2019-10" db="EMBL/GenBank/DDBJ databases">
        <title>Rudanella paleaurantiibacter sp. nov., isolated from sludge.</title>
        <authorList>
            <person name="Xu S.Q."/>
        </authorList>
    </citation>
    <scope>NUCLEOTIDE SEQUENCE [LARGE SCALE GENOMIC DNA]</scope>
    <source>
        <strain evidence="1 2">HX-22-17</strain>
    </source>
</reference>
<evidence type="ECO:0000313" key="2">
    <source>
        <dbReference type="Proteomes" id="UP000488299"/>
    </source>
</evidence>
<organism evidence="1 2">
    <name type="scientific">Rudanella paleaurantiibacter</name>
    <dbReference type="NCBI Taxonomy" id="2614655"/>
    <lineage>
        <taxon>Bacteria</taxon>
        <taxon>Pseudomonadati</taxon>
        <taxon>Bacteroidota</taxon>
        <taxon>Cytophagia</taxon>
        <taxon>Cytophagales</taxon>
        <taxon>Cytophagaceae</taxon>
        <taxon>Rudanella</taxon>
    </lineage>
</organism>